<dbReference type="SUPFAM" id="SSF50129">
    <property type="entry name" value="GroES-like"/>
    <property type="match status" value="1"/>
</dbReference>
<dbReference type="EMBL" id="VANS01000001">
    <property type="protein sequence ID" value="TMM55304.1"/>
    <property type="molecule type" value="Genomic_DNA"/>
</dbReference>
<dbReference type="AlphaFoldDB" id="A0A5S3PLJ4"/>
<dbReference type="GO" id="GO:0016491">
    <property type="term" value="F:oxidoreductase activity"/>
    <property type="evidence" value="ECO:0007669"/>
    <property type="project" value="InterPro"/>
</dbReference>
<evidence type="ECO:0000313" key="4">
    <source>
        <dbReference type="Proteomes" id="UP000309550"/>
    </source>
</evidence>
<dbReference type="InterPro" id="IPR036291">
    <property type="entry name" value="NAD(P)-bd_dom_sf"/>
</dbReference>
<evidence type="ECO:0000259" key="2">
    <source>
        <dbReference type="SMART" id="SM00829"/>
    </source>
</evidence>
<gene>
    <name evidence="3" type="ORF">FDT80_07055</name>
</gene>
<dbReference type="InterPro" id="IPR013149">
    <property type="entry name" value="ADH-like_C"/>
</dbReference>
<dbReference type="Pfam" id="PF00107">
    <property type="entry name" value="ADH_zinc_N"/>
    <property type="match status" value="1"/>
</dbReference>
<dbReference type="RefSeq" id="WP_138661473.1">
    <property type="nucleotide sequence ID" value="NZ_VANS01000001.1"/>
</dbReference>
<dbReference type="Gene3D" id="3.40.50.720">
    <property type="entry name" value="NAD(P)-binding Rossmann-like Domain"/>
    <property type="match status" value="1"/>
</dbReference>
<keyword evidence="4" id="KW-1185">Reference proteome</keyword>
<dbReference type="OrthoDB" id="4190732at2"/>
<dbReference type="CDD" id="cd08241">
    <property type="entry name" value="QOR1"/>
    <property type="match status" value="1"/>
</dbReference>
<dbReference type="Pfam" id="PF08240">
    <property type="entry name" value="ADH_N"/>
    <property type="match status" value="1"/>
</dbReference>
<proteinExistence type="predicted"/>
<reference evidence="3 4" key="1">
    <citation type="submission" date="2019-05" db="EMBL/GenBank/DDBJ databases">
        <title>Sulfitobacter sabulilitoris sp. nov., isolated from a marine sand.</title>
        <authorList>
            <person name="Yoon J.-H."/>
        </authorList>
    </citation>
    <scope>NUCLEOTIDE SEQUENCE [LARGE SCALE GENOMIC DNA]</scope>
    <source>
        <strain evidence="3 4">HSMS-29</strain>
    </source>
</reference>
<dbReference type="InterPro" id="IPR051397">
    <property type="entry name" value="Zn-ADH-like_protein"/>
</dbReference>
<dbReference type="SUPFAM" id="SSF51735">
    <property type="entry name" value="NAD(P)-binding Rossmann-fold domains"/>
    <property type="match status" value="1"/>
</dbReference>
<evidence type="ECO:0000256" key="1">
    <source>
        <dbReference type="SAM" id="MobiDB-lite"/>
    </source>
</evidence>
<dbReference type="InterPro" id="IPR013154">
    <property type="entry name" value="ADH-like_N"/>
</dbReference>
<organism evidence="3 4">
    <name type="scientific">Sulfitobacter sabulilitoris</name>
    <dbReference type="NCBI Taxonomy" id="2562655"/>
    <lineage>
        <taxon>Bacteria</taxon>
        <taxon>Pseudomonadati</taxon>
        <taxon>Pseudomonadota</taxon>
        <taxon>Alphaproteobacteria</taxon>
        <taxon>Rhodobacterales</taxon>
        <taxon>Roseobacteraceae</taxon>
        <taxon>Sulfitobacter</taxon>
    </lineage>
</organism>
<dbReference type="SMART" id="SM00829">
    <property type="entry name" value="PKS_ER"/>
    <property type="match status" value="1"/>
</dbReference>
<dbReference type="InterPro" id="IPR011032">
    <property type="entry name" value="GroES-like_sf"/>
</dbReference>
<accession>A0A5S3PLJ4</accession>
<dbReference type="PANTHER" id="PTHR43677">
    <property type="entry name" value="SHORT-CHAIN DEHYDROGENASE/REDUCTASE"/>
    <property type="match status" value="1"/>
</dbReference>
<protein>
    <submittedName>
        <fullName evidence="3">NADPH:quinone oxidoreductase family protein</fullName>
    </submittedName>
</protein>
<dbReference type="PANTHER" id="PTHR43677:SF4">
    <property type="entry name" value="QUINONE OXIDOREDUCTASE-LIKE PROTEIN 2"/>
    <property type="match status" value="1"/>
</dbReference>
<feature type="region of interest" description="Disordered" evidence="1">
    <location>
        <begin position="1"/>
        <end position="26"/>
    </location>
</feature>
<dbReference type="Proteomes" id="UP000309550">
    <property type="component" value="Unassembled WGS sequence"/>
</dbReference>
<feature type="domain" description="Enoyl reductase (ER)" evidence="2">
    <location>
        <begin position="10"/>
        <end position="328"/>
    </location>
</feature>
<evidence type="ECO:0000313" key="3">
    <source>
        <dbReference type="EMBL" id="TMM55304.1"/>
    </source>
</evidence>
<dbReference type="Gene3D" id="3.90.180.10">
    <property type="entry name" value="Medium-chain alcohol dehydrogenases, catalytic domain"/>
    <property type="match status" value="1"/>
</dbReference>
<sequence length="331" mass="35257">MKAMLSTEPGGPETLKLTEMQTPEPKKGEVRLRVHAAGVNFPDTLIIRDLYQMKPPRPFAPGGEIAGVVEAVGEGVTALKSGDRVLALTGSGGFVTHICIPAATAIKIPDDMPFEDAACFIFTYGTSHHALKDRAKLQKGETVLILGAAGGVGSAAIELAKAAGARVIAAVSSQDKADFCRDLGADETLVYPRELDRDAQKELSGQIKKLAGSDGVNVVYDAVGGDYAEPALRALAWEGRFLVVGFPAGIPRIPLNLTLLKGSQIVGVFWGAAVRMDPEGHAENMRELFSMYSRGQVKPRISATFPLQDAPKALELMQDRKVLGKVVLKID</sequence>
<comment type="caution">
    <text evidence="3">The sequence shown here is derived from an EMBL/GenBank/DDBJ whole genome shotgun (WGS) entry which is preliminary data.</text>
</comment>
<dbReference type="InterPro" id="IPR020843">
    <property type="entry name" value="ER"/>
</dbReference>
<name>A0A5S3PLJ4_9RHOB</name>